<feature type="region of interest" description="Disordered" evidence="1">
    <location>
        <begin position="103"/>
        <end position="126"/>
    </location>
</feature>
<accession>A0AAV4YDC8</accession>
<feature type="region of interest" description="Disordered" evidence="1">
    <location>
        <begin position="1"/>
        <end position="87"/>
    </location>
</feature>
<comment type="caution">
    <text evidence="2">The sequence shown here is derived from an EMBL/GenBank/DDBJ whole genome shotgun (WGS) entry which is preliminary data.</text>
</comment>
<feature type="compositionally biased region" description="Low complexity" evidence="1">
    <location>
        <begin position="28"/>
        <end position="41"/>
    </location>
</feature>
<organism evidence="2 3">
    <name type="scientific">Caerostris extrusa</name>
    <name type="common">Bark spider</name>
    <name type="synonym">Caerostris bankana</name>
    <dbReference type="NCBI Taxonomy" id="172846"/>
    <lineage>
        <taxon>Eukaryota</taxon>
        <taxon>Metazoa</taxon>
        <taxon>Ecdysozoa</taxon>
        <taxon>Arthropoda</taxon>
        <taxon>Chelicerata</taxon>
        <taxon>Arachnida</taxon>
        <taxon>Araneae</taxon>
        <taxon>Araneomorphae</taxon>
        <taxon>Entelegynae</taxon>
        <taxon>Araneoidea</taxon>
        <taxon>Araneidae</taxon>
        <taxon>Caerostris</taxon>
    </lineage>
</organism>
<name>A0AAV4YDC8_CAEEX</name>
<gene>
    <name evidence="2" type="ORF">CEXT_582751</name>
</gene>
<reference evidence="2 3" key="1">
    <citation type="submission" date="2021-06" db="EMBL/GenBank/DDBJ databases">
        <title>Caerostris extrusa draft genome.</title>
        <authorList>
            <person name="Kono N."/>
            <person name="Arakawa K."/>
        </authorList>
    </citation>
    <scope>NUCLEOTIDE SEQUENCE [LARGE SCALE GENOMIC DNA]</scope>
</reference>
<evidence type="ECO:0000313" key="2">
    <source>
        <dbReference type="EMBL" id="GIZ05055.1"/>
    </source>
</evidence>
<feature type="compositionally biased region" description="Polar residues" evidence="1">
    <location>
        <begin position="112"/>
        <end position="126"/>
    </location>
</feature>
<proteinExistence type="predicted"/>
<dbReference type="Proteomes" id="UP001054945">
    <property type="component" value="Unassembled WGS sequence"/>
</dbReference>
<feature type="compositionally biased region" description="Polar residues" evidence="1">
    <location>
        <begin position="77"/>
        <end position="87"/>
    </location>
</feature>
<evidence type="ECO:0000256" key="1">
    <source>
        <dbReference type="SAM" id="MobiDB-lite"/>
    </source>
</evidence>
<keyword evidence="3" id="KW-1185">Reference proteome</keyword>
<sequence length="126" mass="14058">MTVNYVPQGRISSDGSGFDSPWKRLPERLTSSPLPRSGSRLRNSHCHYWPKQTTRTTPRTQEGGGGGRGTNGLMKFTPNTSFPASQMKTNCPLPFFFLSLRSERRERESSSQNDDVTGEETSVVSM</sequence>
<dbReference type="AlphaFoldDB" id="A0AAV4YDC8"/>
<evidence type="ECO:0000313" key="3">
    <source>
        <dbReference type="Proteomes" id="UP001054945"/>
    </source>
</evidence>
<dbReference type="EMBL" id="BPLR01019195">
    <property type="protein sequence ID" value="GIZ05055.1"/>
    <property type="molecule type" value="Genomic_DNA"/>
</dbReference>
<protein>
    <submittedName>
        <fullName evidence="2">Uncharacterized protein</fullName>
    </submittedName>
</protein>
<feature type="compositionally biased region" description="Polar residues" evidence="1">
    <location>
        <begin position="1"/>
        <end position="15"/>
    </location>
</feature>